<dbReference type="EMBL" id="CP000600">
    <property type="protein sequence ID" value="ABP00810.1"/>
    <property type="molecule type" value="Genomic_DNA"/>
</dbReference>
<dbReference type="HOGENOM" id="CLU_2981718_0_0_1"/>
<keyword evidence="1" id="KW-0812">Transmembrane</keyword>
<evidence type="ECO:0000256" key="1">
    <source>
        <dbReference type="SAM" id="Phobius"/>
    </source>
</evidence>
<feature type="transmembrane region" description="Helical" evidence="1">
    <location>
        <begin position="20"/>
        <end position="40"/>
    </location>
</feature>
<reference evidence="2 3" key="1">
    <citation type="journal article" date="2007" name="Proc. Natl. Acad. Sci. U.S.A.">
        <title>The tiny eukaryote Ostreococcus provides genomic insights into the paradox of plankton speciation.</title>
        <authorList>
            <person name="Palenik B."/>
            <person name="Grimwood J."/>
            <person name="Aerts A."/>
            <person name="Rouze P."/>
            <person name="Salamov A."/>
            <person name="Putnam N."/>
            <person name="Dupont C."/>
            <person name="Jorgensen R."/>
            <person name="Derelle E."/>
            <person name="Rombauts S."/>
            <person name="Zhou K."/>
            <person name="Otillar R."/>
            <person name="Merchant S.S."/>
            <person name="Podell S."/>
            <person name="Gaasterland T."/>
            <person name="Napoli C."/>
            <person name="Gendler K."/>
            <person name="Manuell A."/>
            <person name="Tai V."/>
            <person name="Vallon O."/>
            <person name="Piganeau G."/>
            <person name="Jancek S."/>
            <person name="Heijde M."/>
            <person name="Jabbari K."/>
            <person name="Bowler C."/>
            <person name="Lohr M."/>
            <person name="Robbens S."/>
            <person name="Werner G."/>
            <person name="Dubchak I."/>
            <person name="Pazour G.J."/>
            <person name="Ren Q."/>
            <person name="Paulsen I."/>
            <person name="Delwiche C."/>
            <person name="Schmutz J."/>
            <person name="Rokhsar D."/>
            <person name="Van de Peer Y."/>
            <person name="Moreau H."/>
            <person name="Grigoriev I.V."/>
        </authorList>
    </citation>
    <scope>NUCLEOTIDE SEQUENCE [LARGE SCALE GENOMIC DNA]</scope>
    <source>
        <strain evidence="2 3">CCE9901</strain>
    </source>
</reference>
<accession>A4SAT2</accession>
<sequence length="59" mass="6740">MLKTIASLVVKDNGEYSRIHVFAFVLVALHVTALFVWIFLTARQRPPSARDRVDPTKDE</sequence>
<protein>
    <submittedName>
        <fullName evidence="2">Uncharacterized protein</fullName>
    </submittedName>
</protein>
<keyword evidence="3" id="KW-1185">Reference proteome</keyword>
<dbReference type="Gramene" id="ABP00810">
    <property type="protein sequence ID" value="ABP00810"/>
    <property type="gene ID" value="OSTLU_29371"/>
</dbReference>
<keyword evidence="1" id="KW-0472">Membrane</keyword>
<proteinExistence type="predicted"/>
<dbReference type="GeneID" id="5006551"/>
<dbReference type="Proteomes" id="UP000001568">
    <property type="component" value="Chromosome 20"/>
</dbReference>
<organism evidence="2 3">
    <name type="scientific">Ostreococcus lucimarinus (strain CCE9901)</name>
    <dbReference type="NCBI Taxonomy" id="436017"/>
    <lineage>
        <taxon>Eukaryota</taxon>
        <taxon>Viridiplantae</taxon>
        <taxon>Chlorophyta</taxon>
        <taxon>Mamiellophyceae</taxon>
        <taxon>Mamiellales</taxon>
        <taxon>Bathycoccaceae</taxon>
        <taxon>Ostreococcus</taxon>
    </lineage>
</organism>
<keyword evidence="1" id="KW-1133">Transmembrane helix</keyword>
<evidence type="ECO:0000313" key="3">
    <source>
        <dbReference type="Proteomes" id="UP000001568"/>
    </source>
</evidence>
<dbReference type="RefSeq" id="XP_001422493.1">
    <property type="nucleotide sequence ID" value="XM_001422456.1"/>
</dbReference>
<evidence type="ECO:0000313" key="2">
    <source>
        <dbReference type="EMBL" id="ABP00810.1"/>
    </source>
</evidence>
<dbReference type="OMA" id="IHVFAFV"/>
<name>A4SAT2_OSTLU</name>
<dbReference type="AlphaFoldDB" id="A4SAT2"/>
<dbReference type="KEGG" id="olu:OSTLU_29371"/>
<gene>
    <name evidence="2" type="ORF">OSTLU_29371</name>
</gene>